<evidence type="ECO:0000313" key="1">
    <source>
        <dbReference type="Ensembl" id="ENSACUP00000000037.1"/>
    </source>
</evidence>
<accession>A0A663LP81</accession>
<dbReference type="Ensembl" id="ENSACUT00000000041.1">
    <property type="protein sequence ID" value="ENSACUP00000000037.1"/>
    <property type="gene ID" value="ENSACUG00000000034.1"/>
</dbReference>
<reference evidence="1" key="1">
    <citation type="submission" date="2025-08" db="UniProtKB">
        <authorList>
            <consortium name="Ensembl"/>
        </authorList>
    </citation>
    <scope>IDENTIFICATION</scope>
</reference>
<dbReference type="Proteomes" id="UP000472269">
    <property type="component" value="Unplaced"/>
</dbReference>
<protein>
    <submittedName>
        <fullName evidence="1">Uncharacterized protein</fullName>
    </submittedName>
</protein>
<keyword evidence="2" id="KW-1185">Reference proteome</keyword>
<proteinExistence type="predicted"/>
<reference evidence="1" key="2">
    <citation type="submission" date="2025-09" db="UniProtKB">
        <authorList>
            <consortium name="Ensembl"/>
        </authorList>
    </citation>
    <scope>IDENTIFICATION</scope>
</reference>
<evidence type="ECO:0000313" key="2">
    <source>
        <dbReference type="Proteomes" id="UP000472269"/>
    </source>
</evidence>
<organism evidence="1 2">
    <name type="scientific">Athene cunicularia</name>
    <name type="common">Burrowing owl</name>
    <name type="synonym">Speotyto cunicularia</name>
    <dbReference type="NCBI Taxonomy" id="194338"/>
    <lineage>
        <taxon>Eukaryota</taxon>
        <taxon>Metazoa</taxon>
        <taxon>Chordata</taxon>
        <taxon>Craniata</taxon>
        <taxon>Vertebrata</taxon>
        <taxon>Euteleostomi</taxon>
        <taxon>Archelosauria</taxon>
        <taxon>Archosauria</taxon>
        <taxon>Dinosauria</taxon>
        <taxon>Saurischia</taxon>
        <taxon>Theropoda</taxon>
        <taxon>Coelurosauria</taxon>
        <taxon>Aves</taxon>
        <taxon>Neognathae</taxon>
        <taxon>Neoaves</taxon>
        <taxon>Telluraves</taxon>
        <taxon>Strigiformes</taxon>
        <taxon>Strigidae</taxon>
        <taxon>Athene</taxon>
    </lineage>
</organism>
<sequence>VLVTVGSNESQPVEEFCSITIGDYLFAPIHFVTTALQTLPDCDFHLVSRKSSEDPSNETGLCFSGEGTSCLGKKSTVPCKPVNRHNPHLVSQVLGKKWLDQAVF</sequence>
<dbReference type="AlphaFoldDB" id="A0A663LP81"/>
<name>A0A663LP81_ATHCN</name>